<dbReference type="OrthoDB" id="675629at2"/>
<evidence type="ECO:0000313" key="1">
    <source>
        <dbReference type="EMBL" id="AVJ29742.1"/>
    </source>
</evidence>
<accession>A0A2S0ICI7</accession>
<dbReference type="Proteomes" id="UP000239477">
    <property type="component" value="Chromosome"/>
</dbReference>
<protein>
    <recommendedName>
        <fullName evidence="3">DUF4280 domain-containing protein</fullName>
    </recommendedName>
</protein>
<dbReference type="AlphaFoldDB" id="A0A2S0ICI7"/>
<sequence length="107" mass="10634">MPGPLLHFGATVQCSHGGQAIPTAPNPRVLLSGQPAVTILSTYSIAGCAFPPPPSGNGPCVTGMWLTGATRVLIGGLPAALQAGSSICMPTGTPMLALQAQARVVGM</sequence>
<dbReference type="RefSeq" id="WP_105240410.1">
    <property type="nucleotide sequence ID" value="NZ_CP023270.1"/>
</dbReference>
<reference evidence="1 2" key="1">
    <citation type="submission" date="2017-09" db="EMBL/GenBank/DDBJ databases">
        <title>Genomic, metabolic, and phenotypic characteristics of bacterial isolates from the natural microbiome of the model nematode Caenorhabditis elegans.</title>
        <authorList>
            <person name="Zimmermann J."/>
            <person name="Obeng N."/>
            <person name="Yang W."/>
            <person name="Obeng O."/>
            <person name="Kissoyan K."/>
            <person name="Pees B."/>
            <person name="Dirksen P."/>
            <person name="Hoppner M."/>
            <person name="Franke A."/>
            <person name="Rosenstiel P."/>
            <person name="Leippe M."/>
            <person name="Dierking K."/>
            <person name="Kaleta C."/>
            <person name="Schulenburg H."/>
        </authorList>
    </citation>
    <scope>NUCLEOTIDE SEQUENCE [LARGE SCALE GENOMIC DNA]</scope>
    <source>
        <strain evidence="1 2">MYb73</strain>
    </source>
</reference>
<gene>
    <name evidence="1" type="ORF">CLM73_23060</name>
</gene>
<keyword evidence="2" id="KW-1185">Reference proteome</keyword>
<dbReference type="Gene3D" id="2.60.200.60">
    <property type="match status" value="1"/>
</dbReference>
<evidence type="ECO:0008006" key="3">
    <source>
        <dbReference type="Google" id="ProtNLM"/>
    </source>
</evidence>
<dbReference type="EMBL" id="CP023270">
    <property type="protein sequence ID" value="AVJ29742.1"/>
    <property type="molecule type" value="Genomic_DNA"/>
</dbReference>
<evidence type="ECO:0000313" key="2">
    <source>
        <dbReference type="Proteomes" id="UP000239477"/>
    </source>
</evidence>
<proteinExistence type="predicted"/>
<name>A0A2S0ICI7_9BURK</name>
<organism evidence="1 2">
    <name type="scientific">Achromobacter spanius</name>
    <dbReference type="NCBI Taxonomy" id="217203"/>
    <lineage>
        <taxon>Bacteria</taxon>
        <taxon>Pseudomonadati</taxon>
        <taxon>Pseudomonadota</taxon>
        <taxon>Betaproteobacteria</taxon>
        <taxon>Burkholderiales</taxon>
        <taxon>Alcaligenaceae</taxon>
        <taxon>Achromobacter</taxon>
    </lineage>
</organism>